<keyword evidence="2" id="KW-1185">Reference proteome</keyword>
<gene>
    <name evidence="1" type="ORF">Vau01_097850</name>
</gene>
<evidence type="ECO:0000313" key="2">
    <source>
        <dbReference type="Proteomes" id="UP000612585"/>
    </source>
</evidence>
<dbReference type="AlphaFoldDB" id="A0A8J3ZDN1"/>
<organism evidence="1 2">
    <name type="scientific">Virgisporangium aurantiacum</name>
    <dbReference type="NCBI Taxonomy" id="175570"/>
    <lineage>
        <taxon>Bacteria</taxon>
        <taxon>Bacillati</taxon>
        <taxon>Actinomycetota</taxon>
        <taxon>Actinomycetes</taxon>
        <taxon>Micromonosporales</taxon>
        <taxon>Micromonosporaceae</taxon>
        <taxon>Virgisporangium</taxon>
    </lineage>
</organism>
<dbReference type="EMBL" id="BOPG01000076">
    <property type="protein sequence ID" value="GIJ62269.1"/>
    <property type="molecule type" value="Genomic_DNA"/>
</dbReference>
<sequence length="173" mass="19141">MLIKGLDMPGWAEIDERRGRLYIMSWSAMRHGRRANGWVRVVERSVPSQELGFLVREALAQSGTDVPMVNFQDPAQSPMTPLLDAAGVKSYQGYARSMRACLIDFDDVQQRFLIRPTRNESRDGLVDLPDAQIWLPATANDAEVGEAVLQGIKRSIGRSTGVRRGSGVDAAKV</sequence>
<evidence type="ECO:0000313" key="1">
    <source>
        <dbReference type="EMBL" id="GIJ62269.1"/>
    </source>
</evidence>
<comment type="caution">
    <text evidence="1">The sequence shown here is derived from an EMBL/GenBank/DDBJ whole genome shotgun (WGS) entry which is preliminary data.</text>
</comment>
<dbReference type="InterPro" id="IPR037891">
    <property type="entry name" value="Cdil-like_sf"/>
</dbReference>
<dbReference type="Gene3D" id="3.40.1590.10">
    <property type="entry name" value="NMB0488-like"/>
    <property type="match status" value="1"/>
</dbReference>
<accession>A0A8J3ZDN1</accession>
<name>A0A8J3ZDN1_9ACTN</name>
<dbReference type="RefSeq" id="WP_204007804.1">
    <property type="nucleotide sequence ID" value="NZ_BOPG01000076.1"/>
</dbReference>
<reference evidence="1" key="1">
    <citation type="submission" date="2021-01" db="EMBL/GenBank/DDBJ databases">
        <title>Whole genome shotgun sequence of Virgisporangium aurantiacum NBRC 16421.</title>
        <authorList>
            <person name="Komaki H."/>
            <person name="Tamura T."/>
        </authorList>
    </citation>
    <scope>NUCLEOTIDE SEQUENCE</scope>
    <source>
        <strain evidence="1">NBRC 16421</strain>
    </source>
</reference>
<protein>
    <recommendedName>
        <fullName evidence="3">DUF1436 family protein</fullName>
    </recommendedName>
</protein>
<proteinExistence type="predicted"/>
<evidence type="ECO:0008006" key="3">
    <source>
        <dbReference type="Google" id="ProtNLM"/>
    </source>
</evidence>
<dbReference type="SUPFAM" id="SSF160207">
    <property type="entry name" value="NMB0488-like"/>
    <property type="match status" value="1"/>
</dbReference>
<dbReference type="Proteomes" id="UP000612585">
    <property type="component" value="Unassembled WGS sequence"/>
</dbReference>